<dbReference type="InParanoid" id="A0A2J6TDE4"/>
<dbReference type="GeneID" id="36584977"/>
<keyword evidence="2" id="KW-1185">Reference proteome</keyword>
<organism evidence="1 2">
    <name type="scientific">Hyaloscypha bicolor E</name>
    <dbReference type="NCBI Taxonomy" id="1095630"/>
    <lineage>
        <taxon>Eukaryota</taxon>
        <taxon>Fungi</taxon>
        <taxon>Dikarya</taxon>
        <taxon>Ascomycota</taxon>
        <taxon>Pezizomycotina</taxon>
        <taxon>Leotiomycetes</taxon>
        <taxon>Helotiales</taxon>
        <taxon>Hyaloscyphaceae</taxon>
        <taxon>Hyaloscypha</taxon>
        <taxon>Hyaloscypha bicolor</taxon>
    </lineage>
</organism>
<dbReference type="EMBL" id="KZ613787">
    <property type="protein sequence ID" value="PMD61019.1"/>
    <property type="molecule type" value="Genomic_DNA"/>
</dbReference>
<name>A0A2J6TDE4_9HELO</name>
<evidence type="ECO:0000313" key="1">
    <source>
        <dbReference type="EMBL" id="PMD61019.1"/>
    </source>
</evidence>
<evidence type="ECO:0000313" key="2">
    <source>
        <dbReference type="Proteomes" id="UP000235371"/>
    </source>
</evidence>
<dbReference type="AlphaFoldDB" id="A0A2J6TDE4"/>
<sequence length="435" mass="49514">MALELQIRSHAGHPCRFASSGPKYPLSLDQRIRQGEEFRHSKARLEAALQSIKNLPPHGSHTGQPDCERCTRKKNQIRAAYQEYYLSSDPDAWSSNLPQYRAAMAEKLNNTNGYSLAEIHVFFQSAFREHLKQDLCKPLAKDTAQTLSLKSSTVAQFDSGRPTADILSDYAAAIERNAPHDDAAAFASAVNNSRTKEERAQVYMNYYCRPAWADSPQQKAFKAKYARMFGELIPHDEVLAAMKKEAADSHASKIDVLQREISELQMAQSAHLKVKAKKEEKHERMILDREPSPKMVQCSLDGCANEVNLLADMIECAICEWLHRKGGERGRYVYCSVEHADEDFDEHDRHEHACCMGNRCIYYPQTGPPGETDAVGICEDCEKEEFYSLFCSEDCFHHNLDEHREIYHESRRIPSMSDTLDLFQPAEDMEIISQD</sequence>
<dbReference type="OrthoDB" id="3433981at2759"/>
<dbReference type="RefSeq" id="XP_024737923.1">
    <property type="nucleotide sequence ID" value="XM_024876900.1"/>
</dbReference>
<reference evidence="1 2" key="1">
    <citation type="submission" date="2016-04" db="EMBL/GenBank/DDBJ databases">
        <title>A degradative enzymes factory behind the ericoid mycorrhizal symbiosis.</title>
        <authorList>
            <consortium name="DOE Joint Genome Institute"/>
            <person name="Martino E."/>
            <person name="Morin E."/>
            <person name="Grelet G."/>
            <person name="Kuo A."/>
            <person name="Kohler A."/>
            <person name="Daghino S."/>
            <person name="Barry K."/>
            <person name="Choi C."/>
            <person name="Cichocki N."/>
            <person name="Clum A."/>
            <person name="Copeland A."/>
            <person name="Hainaut M."/>
            <person name="Haridas S."/>
            <person name="Labutti K."/>
            <person name="Lindquist E."/>
            <person name="Lipzen A."/>
            <person name="Khouja H.-R."/>
            <person name="Murat C."/>
            <person name="Ohm R."/>
            <person name="Olson A."/>
            <person name="Spatafora J."/>
            <person name="Veneault-Fourrey C."/>
            <person name="Henrissat B."/>
            <person name="Grigoriev I."/>
            <person name="Martin F."/>
            <person name="Perotto S."/>
        </authorList>
    </citation>
    <scope>NUCLEOTIDE SEQUENCE [LARGE SCALE GENOMIC DNA]</scope>
    <source>
        <strain evidence="1 2">E</strain>
    </source>
</reference>
<dbReference type="Proteomes" id="UP000235371">
    <property type="component" value="Unassembled WGS sequence"/>
</dbReference>
<proteinExistence type="predicted"/>
<protein>
    <submittedName>
        <fullName evidence="1">Uncharacterized protein</fullName>
    </submittedName>
</protein>
<accession>A0A2J6TDE4</accession>
<gene>
    <name evidence="1" type="ORF">K444DRAFT_560481</name>
</gene>